<sequence length="1024" mass="115162">MDNKTFDHNKIAHNIVNAVVPSSFMKTNKCSQQIYKKVKHRIFEDALKLLQKKQHVTDIILTQKQKIQAILHSEILLAEQKSLNNGLNVTYNDTSSKEDIKSIKPSNTRKDLVVINSYFEHLSQYKKDIELFNRVKGLEMRGKKYKISNDGSCPKCSFKKNVFVILDFLFLSGDMPEILQYLMAKGNAILWSSKGATNCKDPPTFLCSGRCPSDVSKSGFNINWGKTDLEKIYLYSDSTESKDKLEVVTPQDESDSTSTASGQDMEAEDYIEKDLNQSVYSDEEYDEGLVDISYYRNKVMWVVLDEIVEERDKLFVDEEAAIRTMLALEEARNDYITGEMKVKSVGAEENNTLMEQEESKNVKNVVAAANSLVDSAIATNSLVESETVSCPSSSLTTAGSAARDMLTNAGAAARDILRRENKSKMVPIKTPTHILKLPSLYIAKEVKKPAFTAADFPVSSDGACPYCKSTNVVYIIIQDDDLKEEELPPLLTKLLREENAKKVKKGEYDLPSFQCKQCTYGFNLDWSMSSLETIFLKKDDKKQIKRKANIYEQQTASYYASYFGYQQPCYIPNQWMGYIPHNQPVNPYAYGSYGPYGSYGYYSQNSNLQETYVGNVSNVSNTISSNAADTKVVGNSIVEKIEVSSNHKEINEEDILTEVKEPSDNKAACENEDLSLQIDNHKSMSKTIENDSLKLDQMTQLIDAKNTKVNKLVIKNVEFDISDLNNGELKTSDLINGEFKTNDLNVNQNSKDLENPLNSNSLILSKFEKDYTVSTTNEILENDSSVTPKSNHGANIYFSKDLIKPEFLTNASSINVIDDCNKCSLENEISIDKTVSSNSDIYLEDFGKSYENDLNEINHSLKVENKKSFNEVGINVCNDVKNEDKNKIFGTSNDKKLKKNKGTTKRVTRSSLLSVPKKKKSLDLELSETNDKVCEGNANSLSMMTSTDKKLKDLAVDTNNFNSALLSQQVLKNTDSHYDSDISKNADVEFIDSANEIKVETISNTKSKSVRGRKRGRGRRKSKL</sequence>
<proteinExistence type="predicted"/>
<feature type="region of interest" description="Disordered" evidence="1">
    <location>
        <begin position="244"/>
        <end position="268"/>
    </location>
</feature>
<dbReference type="GeneID" id="101239060"/>
<reference evidence="3" key="1">
    <citation type="submission" date="2025-08" db="UniProtKB">
        <authorList>
            <consortium name="RefSeq"/>
        </authorList>
    </citation>
    <scope>IDENTIFICATION</scope>
</reference>
<name>A0ABM4CHY6_HYDVU</name>
<feature type="compositionally biased region" description="Basic residues" evidence="1">
    <location>
        <begin position="1008"/>
        <end position="1024"/>
    </location>
</feature>
<accession>A0ABM4CHY6</accession>
<dbReference type="Proteomes" id="UP001652625">
    <property type="component" value="Chromosome 09"/>
</dbReference>
<protein>
    <submittedName>
        <fullName evidence="3">Uncharacterized protein LOC101239060 isoform X2</fullName>
    </submittedName>
</protein>
<evidence type="ECO:0000313" key="3">
    <source>
        <dbReference type="RefSeq" id="XP_065661348.1"/>
    </source>
</evidence>
<organism evidence="2 3">
    <name type="scientific">Hydra vulgaris</name>
    <name type="common">Hydra</name>
    <name type="synonym">Hydra attenuata</name>
    <dbReference type="NCBI Taxonomy" id="6087"/>
    <lineage>
        <taxon>Eukaryota</taxon>
        <taxon>Metazoa</taxon>
        <taxon>Cnidaria</taxon>
        <taxon>Hydrozoa</taxon>
        <taxon>Hydroidolina</taxon>
        <taxon>Anthoathecata</taxon>
        <taxon>Aplanulata</taxon>
        <taxon>Hydridae</taxon>
        <taxon>Hydra</taxon>
    </lineage>
</organism>
<feature type="region of interest" description="Disordered" evidence="1">
    <location>
        <begin position="1001"/>
        <end position="1024"/>
    </location>
</feature>
<evidence type="ECO:0000256" key="1">
    <source>
        <dbReference type="SAM" id="MobiDB-lite"/>
    </source>
</evidence>
<dbReference type="RefSeq" id="XP_065661348.1">
    <property type="nucleotide sequence ID" value="XM_065805276.1"/>
</dbReference>
<evidence type="ECO:0000313" key="2">
    <source>
        <dbReference type="Proteomes" id="UP001652625"/>
    </source>
</evidence>
<gene>
    <name evidence="3" type="primary">LOC101239060</name>
</gene>
<keyword evidence="2" id="KW-1185">Reference proteome</keyword>